<name>A0A0U2PEC5_9ALTE</name>
<sequence>MFKSCVAMALISWPCLCFAIDIQQVSDSVWVAVQPDTERFDDSNSLIMRGDNGVLVVDSQQSAEDVAAIIRFIDNTIGLPVAVLVNTHWHADHIQGNALYKNAYGDKLAIIGHTSHLEDIPQRAQKTLQEQITYLQAQLPIAEDRLEQGIKMDGSPLSEAEATQQAQLIEQARIWLKNNKDTSFVLPDRVISKPLDLAKYGFDASVIPMSGHTRADLVVYLPQQKILACGDLLDAVPYLGHGNTRQWLATLKHMQDISPEFWLPGHGKPVEDHTLINAMRFYFDELLAQINSLQEADLEALKKQVDVSASRARLTGDDPHKQRFFDHSLDEAITQTYESERQHRAQ</sequence>
<dbReference type="Proteomes" id="UP000068447">
    <property type="component" value="Chromosome"/>
</dbReference>
<dbReference type="InterPro" id="IPR050855">
    <property type="entry name" value="NDM-1-like"/>
</dbReference>
<accession>A0A0U2PEC5</accession>
<reference evidence="4 5" key="1">
    <citation type="submission" date="2015-12" db="EMBL/GenBank/DDBJ databases">
        <title>Complete genome of Lacimicrobium alkaliphilum KCTC 32984.</title>
        <authorList>
            <person name="Kim S.-G."/>
            <person name="Lee Y.-J."/>
        </authorList>
    </citation>
    <scope>NUCLEOTIDE SEQUENCE [LARGE SCALE GENOMIC DNA]</scope>
    <source>
        <strain evidence="4 5">YelD216</strain>
    </source>
</reference>
<dbReference type="KEGG" id="lal:AT746_04025"/>
<gene>
    <name evidence="4" type="ORF">AT746_04025</name>
</gene>
<keyword evidence="2" id="KW-0732">Signal</keyword>
<dbReference type="OrthoDB" id="420651at2"/>
<dbReference type="InterPro" id="IPR036866">
    <property type="entry name" value="RibonucZ/Hydroxyglut_hydro"/>
</dbReference>
<dbReference type="CDD" id="cd16282">
    <property type="entry name" value="metallo-hydrolase-like_MBL-fold"/>
    <property type="match status" value="1"/>
</dbReference>
<dbReference type="AlphaFoldDB" id="A0A0U2PEC5"/>
<evidence type="ECO:0000313" key="4">
    <source>
        <dbReference type="EMBL" id="ALS97517.1"/>
    </source>
</evidence>
<evidence type="ECO:0000256" key="1">
    <source>
        <dbReference type="ARBA" id="ARBA00005250"/>
    </source>
</evidence>
<feature type="chain" id="PRO_5006831730" description="Metallo-beta-lactamase domain-containing protein" evidence="2">
    <location>
        <begin position="20"/>
        <end position="346"/>
    </location>
</feature>
<evidence type="ECO:0000256" key="2">
    <source>
        <dbReference type="SAM" id="SignalP"/>
    </source>
</evidence>
<dbReference type="SMART" id="SM00849">
    <property type="entry name" value="Lactamase_B"/>
    <property type="match status" value="1"/>
</dbReference>
<dbReference type="GO" id="GO:0017001">
    <property type="term" value="P:antibiotic catabolic process"/>
    <property type="evidence" value="ECO:0007669"/>
    <property type="project" value="UniProtKB-ARBA"/>
</dbReference>
<keyword evidence="5" id="KW-1185">Reference proteome</keyword>
<dbReference type="STRING" id="1526571.AT746_04025"/>
<evidence type="ECO:0000313" key="5">
    <source>
        <dbReference type="Proteomes" id="UP000068447"/>
    </source>
</evidence>
<comment type="similarity">
    <text evidence="1">Belongs to the metallo-beta-lactamase superfamily. Class-B beta-lactamase family.</text>
</comment>
<protein>
    <recommendedName>
        <fullName evidence="3">Metallo-beta-lactamase domain-containing protein</fullName>
    </recommendedName>
</protein>
<dbReference type="EMBL" id="CP013650">
    <property type="protein sequence ID" value="ALS97517.1"/>
    <property type="molecule type" value="Genomic_DNA"/>
</dbReference>
<dbReference type="Gene3D" id="3.60.15.10">
    <property type="entry name" value="Ribonuclease Z/Hydroxyacylglutathione hydrolase-like"/>
    <property type="match status" value="1"/>
</dbReference>
<dbReference type="PANTHER" id="PTHR42951:SF4">
    <property type="entry name" value="ACYL-COENZYME A THIOESTERASE MBLAC2"/>
    <property type="match status" value="1"/>
</dbReference>
<feature type="signal peptide" evidence="2">
    <location>
        <begin position="1"/>
        <end position="19"/>
    </location>
</feature>
<feature type="domain" description="Metallo-beta-lactamase" evidence="3">
    <location>
        <begin position="42"/>
        <end position="266"/>
    </location>
</feature>
<evidence type="ECO:0000259" key="3">
    <source>
        <dbReference type="SMART" id="SM00849"/>
    </source>
</evidence>
<proteinExistence type="inferred from homology"/>
<dbReference type="RefSeq" id="WP_062476749.1">
    <property type="nucleotide sequence ID" value="NZ_CP013650.1"/>
</dbReference>
<dbReference type="SUPFAM" id="SSF56281">
    <property type="entry name" value="Metallo-hydrolase/oxidoreductase"/>
    <property type="match status" value="1"/>
</dbReference>
<dbReference type="Pfam" id="PF00753">
    <property type="entry name" value="Lactamase_B"/>
    <property type="match status" value="1"/>
</dbReference>
<dbReference type="InterPro" id="IPR001279">
    <property type="entry name" value="Metallo-B-lactamas"/>
</dbReference>
<organism evidence="4 5">
    <name type="scientific">Lacimicrobium alkaliphilum</name>
    <dbReference type="NCBI Taxonomy" id="1526571"/>
    <lineage>
        <taxon>Bacteria</taxon>
        <taxon>Pseudomonadati</taxon>
        <taxon>Pseudomonadota</taxon>
        <taxon>Gammaproteobacteria</taxon>
        <taxon>Alteromonadales</taxon>
        <taxon>Alteromonadaceae</taxon>
        <taxon>Lacimicrobium</taxon>
    </lineage>
</organism>
<dbReference type="PANTHER" id="PTHR42951">
    <property type="entry name" value="METALLO-BETA-LACTAMASE DOMAIN-CONTAINING"/>
    <property type="match status" value="1"/>
</dbReference>